<dbReference type="AlphaFoldDB" id="A0A510BQ52"/>
<proteinExistence type="predicted"/>
<dbReference type="EMBL" id="MH548371">
    <property type="protein sequence ID" value="AXQ85560.1"/>
    <property type="molecule type" value="Genomic_DNA"/>
</dbReference>
<sequence>MNRIIKNKAAWLDSLKNITALCFFLFISACSNTALEHAESLGALANPASTHCSLIGGKSAIEKADQGDRGYCNLPGGSTFDEWLLYRLNHQVLYTLQQDDAGIKIEHYQSKAIDFNGDSCPDFLILMNYESGYCGNAGCSLVALLCEDETLRFISNTPIVNEPIYLSKLTSFGMRDIIVRKSGGGYPSSDARLKFDGVKYPENDSRDSATILTSDKELVFGLGQ</sequence>
<dbReference type="InterPro" id="IPR005590">
    <property type="entry name" value="DUF333"/>
</dbReference>
<dbReference type="Proteomes" id="UP000565155">
    <property type="component" value="Unassembled WGS sequence"/>
</dbReference>
<organism evidence="1">
    <name type="scientific">Vibrio alginolyticus</name>
    <dbReference type="NCBI Taxonomy" id="663"/>
    <lineage>
        <taxon>Bacteria</taxon>
        <taxon>Pseudomonadati</taxon>
        <taxon>Pseudomonadota</taxon>
        <taxon>Gammaproteobacteria</taxon>
        <taxon>Vibrionales</taxon>
        <taxon>Vibrionaceae</taxon>
        <taxon>Vibrio</taxon>
    </lineage>
</organism>
<protein>
    <submittedName>
        <fullName evidence="2">DUF333 domain-containing protein</fullName>
    </submittedName>
    <submittedName>
        <fullName evidence="1">Putative membrane protein</fullName>
    </submittedName>
</protein>
<dbReference type="PROSITE" id="PS51257">
    <property type="entry name" value="PROKAR_LIPOPROTEIN"/>
    <property type="match status" value="1"/>
</dbReference>
<gene>
    <name evidence="2" type="ORF">HKB35_19420</name>
</gene>
<accession>A0A510BQ52</accession>
<dbReference type="EMBL" id="JABCMA010000029">
    <property type="protein sequence ID" value="NMR75790.1"/>
    <property type="molecule type" value="Genomic_DNA"/>
</dbReference>
<reference evidence="2 3" key="2">
    <citation type="submission" date="2020-04" db="EMBL/GenBank/DDBJ databases">
        <title>Whole-genome sequencing of Vibrio spp. from China reveals different genetic environments of blaCTX-M-14 among diverse lineages.</title>
        <authorList>
            <person name="Zheng Z."/>
            <person name="Ye L."/>
            <person name="Chen S."/>
        </authorList>
    </citation>
    <scope>NUCLEOTIDE SEQUENCE [LARGE SCALE GENOMIC DNA]</scope>
    <source>
        <strain evidence="2 3">Vb1636</strain>
    </source>
</reference>
<evidence type="ECO:0000313" key="1">
    <source>
        <dbReference type="EMBL" id="AXQ85560.1"/>
    </source>
</evidence>
<evidence type="ECO:0000313" key="2">
    <source>
        <dbReference type="EMBL" id="NMR75790.1"/>
    </source>
</evidence>
<name>A0A510BQ52_VIBAL</name>
<evidence type="ECO:0000313" key="3">
    <source>
        <dbReference type="Proteomes" id="UP000565155"/>
    </source>
</evidence>
<geneLocation type="plasmid" evidence="1">
    <name>pVb1636</name>
</geneLocation>
<dbReference type="Pfam" id="PF03891">
    <property type="entry name" value="DUF333"/>
    <property type="match status" value="1"/>
</dbReference>
<keyword evidence="1" id="KW-0614">Plasmid</keyword>
<reference evidence="1" key="1">
    <citation type="submission" date="2018-06" db="EMBL/GenBank/DDBJ databases">
        <title>Genetic characterization of a blaCTX-M-14-carrying plasmid in Vibrio alginolyticus.</title>
        <authorList>
            <person name="Zheng Z."/>
            <person name="Li R."/>
            <person name="Chen S."/>
        </authorList>
    </citation>
    <scope>NUCLEOTIDE SEQUENCE</scope>
    <source>
        <strain evidence="1">Vb1636</strain>
        <plasmid evidence="1">pVb1636</plasmid>
    </source>
</reference>